<feature type="region of interest" description="Disordered" evidence="1">
    <location>
        <begin position="548"/>
        <end position="574"/>
    </location>
</feature>
<evidence type="ECO:0000256" key="3">
    <source>
        <dbReference type="SAM" id="SignalP"/>
    </source>
</evidence>
<comment type="caution">
    <text evidence="4">The sequence shown here is derived from an EMBL/GenBank/DDBJ whole genome shotgun (WGS) entry which is preliminary data.</text>
</comment>
<evidence type="ECO:0000256" key="2">
    <source>
        <dbReference type="SAM" id="Phobius"/>
    </source>
</evidence>
<protein>
    <submittedName>
        <fullName evidence="4">Uncharacterized protein</fullName>
    </submittedName>
</protein>
<feature type="signal peptide" evidence="3">
    <location>
        <begin position="1"/>
        <end position="34"/>
    </location>
</feature>
<dbReference type="EMBL" id="NBIV01000011">
    <property type="protein sequence ID" value="PXF48857.1"/>
    <property type="molecule type" value="Genomic_DNA"/>
</dbReference>
<organism evidence="4 5">
    <name type="scientific">Gracilariopsis chorda</name>
    <dbReference type="NCBI Taxonomy" id="448386"/>
    <lineage>
        <taxon>Eukaryota</taxon>
        <taxon>Rhodophyta</taxon>
        <taxon>Florideophyceae</taxon>
        <taxon>Rhodymeniophycidae</taxon>
        <taxon>Gracilariales</taxon>
        <taxon>Gracilariaceae</taxon>
        <taxon>Gracilariopsis</taxon>
    </lineage>
</organism>
<feature type="chain" id="PRO_5016180019" evidence="3">
    <location>
        <begin position="35"/>
        <end position="574"/>
    </location>
</feature>
<proteinExistence type="predicted"/>
<dbReference type="OrthoDB" id="10446821at2759"/>
<keyword evidence="2" id="KW-1133">Transmembrane helix</keyword>
<evidence type="ECO:0000313" key="5">
    <source>
        <dbReference type="Proteomes" id="UP000247409"/>
    </source>
</evidence>
<feature type="transmembrane region" description="Helical" evidence="2">
    <location>
        <begin position="403"/>
        <end position="424"/>
    </location>
</feature>
<reference evidence="4 5" key="1">
    <citation type="journal article" date="2018" name="Mol. Biol. Evol.">
        <title>Analysis of the draft genome of the red seaweed Gracilariopsis chorda provides insights into genome size evolution in Rhodophyta.</title>
        <authorList>
            <person name="Lee J."/>
            <person name="Yang E.C."/>
            <person name="Graf L."/>
            <person name="Yang J.H."/>
            <person name="Qiu H."/>
            <person name="Zel Zion U."/>
            <person name="Chan C.X."/>
            <person name="Stephens T.G."/>
            <person name="Weber A.P.M."/>
            <person name="Boo G.H."/>
            <person name="Boo S.M."/>
            <person name="Kim K.M."/>
            <person name="Shin Y."/>
            <person name="Jung M."/>
            <person name="Lee S.J."/>
            <person name="Yim H.S."/>
            <person name="Lee J.H."/>
            <person name="Bhattacharya D."/>
            <person name="Yoon H.S."/>
        </authorList>
    </citation>
    <scope>NUCLEOTIDE SEQUENCE [LARGE SCALE GENOMIC DNA]</scope>
    <source>
        <strain evidence="4 5">SKKU-2015</strain>
        <tissue evidence="4">Whole body</tissue>
    </source>
</reference>
<evidence type="ECO:0000256" key="1">
    <source>
        <dbReference type="SAM" id="MobiDB-lite"/>
    </source>
</evidence>
<sequence>MAIKLISRTPKKANFRLFALLFLAAICTLHCANAVDDEKCLRQPFIIDQDNQVNRRFLISKDAPTAKVLRNHTEWQHRVDPMIRLMKNIVNGIDQLRESGLSMCNLQEKDTAWVYTARIQARYLQIGDLSSSCHSQLSGADAVKGGLLSQHEVKTSMGVIGTGVQALYEAISNISESRQLKRWDNWAQSFPLRDWRIADQSQTCRMESFSAYRKNSSYFLRAVMTNHHVNKYVEDRKRQFVNEWIRDDYSESIKVIHPNHVDKQLMEGTTLLTEWGARAWISWHGEMQDDDNPAIRKATEQNTIEIDLAEDSIVPSNVALLALPMFMSLIPVAFVAELGALGTVLYVIFTDVVAVIPFLIKGIELLSTTQSHNSLVAYYAGDEKLADLQVWVAECRGTAKFKYIGLAFVIIALAAIVTGVLLEVQAMKYMQKRRGNSELPVAGPFGRAMFDSTAEGLLGTGFAEIWERYSIASFESERLGADKDTASEGEDTQESGSGWIRSTLKWISDHIHSSTNDGFHSEASTSERSRECDLEETDILNACAGVGKDGASSAERYQNEGKESFGGDGRDGNV</sequence>
<dbReference type="Proteomes" id="UP000247409">
    <property type="component" value="Unassembled WGS sequence"/>
</dbReference>
<evidence type="ECO:0000313" key="4">
    <source>
        <dbReference type="EMBL" id="PXF48857.1"/>
    </source>
</evidence>
<name>A0A2V3J4D7_9FLOR</name>
<keyword evidence="2" id="KW-0472">Membrane</keyword>
<gene>
    <name evidence="4" type="ORF">BWQ96_01413</name>
</gene>
<dbReference type="AlphaFoldDB" id="A0A2V3J4D7"/>
<keyword evidence="5" id="KW-1185">Reference proteome</keyword>
<keyword evidence="2" id="KW-0812">Transmembrane</keyword>
<keyword evidence="3" id="KW-0732">Signal</keyword>
<accession>A0A2V3J4D7</accession>
<feature type="compositionally biased region" description="Basic and acidic residues" evidence="1">
    <location>
        <begin position="557"/>
        <end position="574"/>
    </location>
</feature>